<protein>
    <submittedName>
        <fullName evidence="4">Peptidase S9</fullName>
    </submittedName>
</protein>
<proteinExistence type="predicted"/>
<reference evidence="4 5" key="1">
    <citation type="submission" date="2016-08" db="EMBL/GenBank/DDBJ databases">
        <authorList>
            <person name="Seilhamer J.J."/>
        </authorList>
    </citation>
    <scope>NUCLEOTIDE SEQUENCE [LARGE SCALE GENOMIC DNA]</scope>
    <source>
        <strain evidence="4 5">KCTC 42603</strain>
    </source>
</reference>
<comment type="caution">
    <text evidence="4">The sequence shown here is derived from an EMBL/GenBank/DDBJ whole genome shotgun (WGS) entry which is preliminary data.</text>
</comment>
<dbReference type="PANTHER" id="PTHR11731:SF118">
    <property type="entry name" value="BLR1971 PROTEIN"/>
    <property type="match status" value="1"/>
</dbReference>
<dbReference type="InterPro" id="IPR002469">
    <property type="entry name" value="Peptidase_S9B_N"/>
</dbReference>
<feature type="domain" description="Peptidase S9 prolyl oligopeptidase catalytic" evidence="2">
    <location>
        <begin position="553"/>
        <end position="751"/>
    </location>
</feature>
<dbReference type="Gene3D" id="2.140.10.30">
    <property type="entry name" value="Dipeptidylpeptidase IV, N-terminal domain"/>
    <property type="match status" value="1"/>
</dbReference>
<dbReference type="Pfam" id="PF00930">
    <property type="entry name" value="DPPIV_N"/>
    <property type="match status" value="1"/>
</dbReference>
<dbReference type="SUPFAM" id="SSF53474">
    <property type="entry name" value="alpha/beta-Hydrolases"/>
    <property type="match status" value="1"/>
</dbReference>
<evidence type="ECO:0000259" key="2">
    <source>
        <dbReference type="Pfam" id="PF00326"/>
    </source>
</evidence>
<dbReference type="PANTHER" id="PTHR11731">
    <property type="entry name" value="PROTEASE FAMILY S9B,C DIPEPTIDYL-PEPTIDASE IV-RELATED"/>
    <property type="match status" value="1"/>
</dbReference>
<dbReference type="InterPro" id="IPR029058">
    <property type="entry name" value="AB_hydrolase_fold"/>
</dbReference>
<evidence type="ECO:0000313" key="4">
    <source>
        <dbReference type="EMBL" id="OFC70228.1"/>
    </source>
</evidence>
<organism evidence="4 5">
    <name type="scientific">Alteromonas confluentis</name>
    <dbReference type="NCBI Taxonomy" id="1656094"/>
    <lineage>
        <taxon>Bacteria</taxon>
        <taxon>Pseudomonadati</taxon>
        <taxon>Pseudomonadota</taxon>
        <taxon>Gammaproteobacteria</taxon>
        <taxon>Alteromonadales</taxon>
        <taxon>Alteromonadaceae</taxon>
        <taxon>Alteromonas/Salinimonas group</taxon>
        <taxon>Alteromonas</taxon>
    </lineage>
</organism>
<dbReference type="AlphaFoldDB" id="A0A1E7Z9M1"/>
<dbReference type="GO" id="GO:0006508">
    <property type="term" value="P:proteolysis"/>
    <property type="evidence" value="ECO:0007669"/>
    <property type="project" value="InterPro"/>
</dbReference>
<evidence type="ECO:0000313" key="5">
    <source>
        <dbReference type="Proteomes" id="UP000175691"/>
    </source>
</evidence>
<keyword evidence="1" id="KW-0732">Signal</keyword>
<dbReference type="InterPro" id="IPR050278">
    <property type="entry name" value="Serine_Prot_S9B/DPPIV"/>
</dbReference>
<dbReference type="GO" id="GO:0008236">
    <property type="term" value="F:serine-type peptidase activity"/>
    <property type="evidence" value="ECO:0007669"/>
    <property type="project" value="InterPro"/>
</dbReference>
<gene>
    <name evidence="4" type="ORF">BFC18_13670</name>
</gene>
<evidence type="ECO:0000259" key="3">
    <source>
        <dbReference type="Pfam" id="PF00930"/>
    </source>
</evidence>
<dbReference type="SUPFAM" id="SSF82171">
    <property type="entry name" value="DPP6 N-terminal domain-like"/>
    <property type="match status" value="1"/>
</dbReference>
<dbReference type="InterPro" id="IPR001375">
    <property type="entry name" value="Peptidase_S9_cat"/>
</dbReference>
<sequence length="760" mass="85430">MKKLFGATIAISLTLSVTAAPLTKSDFDASVKLRENWITKTRDLMFPVSWLNEKHEFAYRQSVEGGFGYFVQHAETGKIRPAFDQEALAQALSKAAGEEMSALMLPFETFRFNHDETAIQFSLHYEPWECELATMHCAERSFGDARPRGFGVVRDLRVSRADAVITSGNGELNVTEDGYNLLISDANGNQLYRTTDGVKDNFYDIDSISFSPDGQALSTMKVVPGEPRYVTRVVSSPEDQVQPKVVTQLYPKPGDKVDFDQPVIIDLKTKKQFVIAPDRIPGAYEMRIYGWHKNSDSIIVRYLQRGHQREEMLQMDRSNGAVHAMVSETAETFIYGWTGFFHDVDNAGKEIIWRSERDGWAHLYLINGETGEVKQQITEGEFVVRDVQKVDEENRQIYFSANGMNKDEDPYFIHDYRINFDGTDLVALTPEKANHEVYFSDDMQYYIDIYSRVDLPNITKLYETGEATPIRTVAEADISELLDAGFQFPQTFVAKARDGKSDIWGLIIKPQNFDPNKTYPVIENIYAGPHDSFVPKSFWPFGYHSGGDKVIGMQALANLGFIVVQMDGMGTANRSKAFHDVAWKNLGDSGFPDRILWHKAAAEKYPWYDISGGVGIYGGSAGGQSTLGALVFHPEFYSTGVAFAGCFDNRMDKIVWNEQWLGYPVDESYVASSGTEHAANMTGDLFIIVGEQDSNVDPASSMQVVNALIKAGKDFDLLVIPNGEHSAGRSTGPVDYAQRRQFAFFVEKMKQQRTPNWNKQ</sequence>
<accession>A0A1E7Z9M1</accession>
<dbReference type="Pfam" id="PF00326">
    <property type="entry name" value="Peptidase_S9"/>
    <property type="match status" value="1"/>
</dbReference>
<feature type="signal peptide" evidence="1">
    <location>
        <begin position="1"/>
        <end position="19"/>
    </location>
</feature>
<dbReference type="Proteomes" id="UP000175691">
    <property type="component" value="Unassembled WGS sequence"/>
</dbReference>
<evidence type="ECO:0000256" key="1">
    <source>
        <dbReference type="SAM" id="SignalP"/>
    </source>
</evidence>
<dbReference type="STRING" id="1656094.BFC18_13670"/>
<dbReference type="EMBL" id="MDHN01000029">
    <property type="protein sequence ID" value="OFC70228.1"/>
    <property type="molecule type" value="Genomic_DNA"/>
</dbReference>
<name>A0A1E7Z9M1_9ALTE</name>
<feature type="domain" description="Dipeptidylpeptidase IV N-terminal" evidence="3">
    <location>
        <begin position="202"/>
        <end position="456"/>
    </location>
</feature>
<keyword evidence="5" id="KW-1185">Reference proteome</keyword>
<dbReference type="Gene3D" id="3.40.50.1820">
    <property type="entry name" value="alpha/beta hydrolase"/>
    <property type="match status" value="1"/>
</dbReference>
<dbReference type="OrthoDB" id="9812921at2"/>
<feature type="chain" id="PRO_5009209537" evidence="1">
    <location>
        <begin position="20"/>
        <end position="760"/>
    </location>
</feature>